<dbReference type="InterPro" id="IPR007534">
    <property type="entry name" value="LuxE"/>
</dbReference>
<evidence type="ECO:0000256" key="1">
    <source>
        <dbReference type="SAM" id="MobiDB-lite"/>
    </source>
</evidence>
<feature type="region of interest" description="Disordered" evidence="1">
    <location>
        <begin position="68"/>
        <end position="87"/>
    </location>
</feature>
<feature type="domain" description="Acyl-protein synthetase LuxE" evidence="2">
    <location>
        <begin position="95"/>
        <end position="397"/>
    </location>
</feature>
<dbReference type="Gene3D" id="3.40.50.12780">
    <property type="entry name" value="N-terminal domain of ligase-like"/>
    <property type="match status" value="1"/>
</dbReference>
<name>A0ABS4YD67_9ACTN</name>
<evidence type="ECO:0000313" key="4">
    <source>
        <dbReference type="Proteomes" id="UP001519291"/>
    </source>
</evidence>
<sequence>MNPMNPHLAPVDVPDPALLSRVQELCDLTDPYAVGPAEDELFAAAMAEINAWHSARSPFFHRLHEAAEATEATEAAEDTARSAEETAPAGEFTAPLVHANFFKRHEVLSIPRDDVHLHLTSSGTTGQKSQMFFDEWTIRSAQRMVARIFDRNGWITPDQEVNYLLFSYQPAPDLKLGTSFTDNYLCDFAPARNVEYALRNTGNGHEFDPFGVVAALRRYAEDDVPVRILGFPAFLWFTLERMRAMGLPPLTLPEGSLILFGGGWKGHADQQIGKDELYGRITEQLGVPSERIRDTFGSVEHCIPYIECDHHRLHAPVWSRVFIRSTRTLEPLPYGEAGYLHLVSPYITSVPAQSVVMGDLATLHPGEECGCELNTPWFTLHGRAGVSRNKSCAVAAAELMKGMS</sequence>
<organism evidence="3 4">
    <name type="scientific">Streptomyces syringium</name>
    <dbReference type="NCBI Taxonomy" id="76729"/>
    <lineage>
        <taxon>Bacteria</taxon>
        <taxon>Bacillati</taxon>
        <taxon>Actinomycetota</taxon>
        <taxon>Actinomycetes</taxon>
        <taxon>Kitasatosporales</taxon>
        <taxon>Streptomycetaceae</taxon>
        <taxon>Streptomyces</taxon>
    </lineage>
</organism>
<dbReference type="Pfam" id="PF04443">
    <property type="entry name" value="LuxE"/>
    <property type="match status" value="1"/>
</dbReference>
<dbReference type="Proteomes" id="UP001519291">
    <property type="component" value="Unassembled WGS sequence"/>
</dbReference>
<reference evidence="3 4" key="1">
    <citation type="submission" date="2021-03" db="EMBL/GenBank/DDBJ databases">
        <title>Sequencing the genomes of 1000 actinobacteria strains.</title>
        <authorList>
            <person name="Klenk H.-P."/>
        </authorList>
    </citation>
    <scope>NUCLEOTIDE SEQUENCE [LARGE SCALE GENOMIC DNA]</scope>
    <source>
        <strain evidence="3 4">DSM 41480</strain>
    </source>
</reference>
<gene>
    <name evidence="3" type="ORF">JO379_006216</name>
</gene>
<accession>A0ABS4YD67</accession>
<protein>
    <recommendedName>
        <fullName evidence="2">Acyl-protein synthetase LuxE domain-containing protein</fullName>
    </recommendedName>
</protein>
<comment type="caution">
    <text evidence="3">The sequence shown here is derived from an EMBL/GenBank/DDBJ whole genome shotgun (WGS) entry which is preliminary data.</text>
</comment>
<proteinExistence type="predicted"/>
<evidence type="ECO:0000313" key="3">
    <source>
        <dbReference type="EMBL" id="MBP2406747.1"/>
    </source>
</evidence>
<dbReference type="InterPro" id="IPR042099">
    <property type="entry name" value="ANL_N_sf"/>
</dbReference>
<dbReference type="EMBL" id="JAGIOH010000001">
    <property type="protein sequence ID" value="MBP2406747.1"/>
    <property type="molecule type" value="Genomic_DNA"/>
</dbReference>
<evidence type="ECO:0000259" key="2">
    <source>
        <dbReference type="Pfam" id="PF04443"/>
    </source>
</evidence>
<keyword evidence="4" id="KW-1185">Reference proteome</keyword>